<feature type="transmembrane region" description="Helical" evidence="7">
    <location>
        <begin position="56"/>
        <end position="81"/>
    </location>
</feature>
<keyword evidence="6 7" id="KW-0472">Membrane</keyword>
<accession>A6DJX2</accession>
<keyword evidence="2" id="KW-0813">Transport</keyword>
<dbReference type="AlphaFoldDB" id="A6DJX2"/>
<dbReference type="RefSeq" id="WP_007278188.1">
    <property type="nucleotide sequence ID" value="NZ_ABCK01000006.1"/>
</dbReference>
<evidence type="ECO:0000256" key="2">
    <source>
        <dbReference type="ARBA" id="ARBA00022448"/>
    </source>
</evidence>
<gene>
    <name evidence="8" type="ORF">LNTAR_12606</name>
</gene>
<feature type="transmembrane region" description="Helical" evidence="7">
    <location>
        <begin position="247"/>
        <end position="276"/>
    </location>
</feature>
<proteinExistence type="predicted"/>
<dbReference type="InterPro" id="IPR002528">
    <property type="entry name" value="MATE_fam"/>
</dbReference>
<evidence type="ECO:0000256" key="3">
    <source>
        <dbReference type="ARBA" id="ARBA00022475"/>
    </source>
</evidence>
<dbReference type="OrthoDB" id="62420at2"/>
<reference evidence="8 9" key="1">
    <citation type="journal article" date="2010" name="J. Bacteriol.">
        <title>Genome sequence of Lentisphaera araneosa HTCC2155T, the type species of the order Lentisphaerales in the phylum Lentisphaerae.</title>
        <authorList>
            <person name="Thrash J.C."/>
            <person name="Cho J.C."/>
            <person name="Vergin K.L."/>
            <person name="Morris R.M."/>
            <person name="Giovannoni S.J."/>
        </authorList>
    </citation>
    <scope>NUCLEOTIDE SEQUENCE [LARGE SCALE GENOMIC DNA]</scope>
    <source>
        <strain evidence="8 9">HTCC2155</strain>
    </source>
</reference>
<dbReference type="PIRSF" id="PIRSF006603">
    <property type="entry name" value="DinF"/>
    <property type="match status" value="1"/>
</dbReference>
<feature type="transmembrane region" description="Helical" evidence="7">
    <location>
        <begin position="134"/>
        <end position="155"/>
    </location>
</feature>
<evidence type="ECO:0000256" key="1">
    <source>
        <dbReference type="ARBA" id="ARBA00004651"/>
    </source>
</evidence>
<feature type="transmembrane region" description="Helical" evidence="7">
    <location>
        <begin position="93"/>
        <end position="114"/>
    </location>
</feature>
<feature type="transmembrane region" description="Helical" evidence="7">
    <location>
        <begin position="403"/>
        <end position="423"/>
    </location>
</feature>
<comment type="subcellular location">
    <subcellularLocation>
        <location evidence="1">Cell membrane</location>
        <topology evidence="1">Multi-pass membrane protein</topology>
    </subcellularLocation>
</comment>
<feature type="transmembrane region" description="Helical" evidence="7">
    <location>
        <begin position="328"/>
        <end position="350"/>
    </location>
</feature>
<keyword evidence="9" id="KW-1185">Reference proteome</keyword>
<evidence type="ECO:0000313" key="8">
    <source>
        <dbReference type="EMBL" id="EDM28196.1"/>
    </source>
</evidence>
<keyword evidence="3" id="KW-1003">Cell membrane</keyword>
<evidence type="ECO:0000256" key="4">
    <source>
        <dbReference type="ARBA" id="ARBA00022692"/>
    </source>
</evidence>
<dbReference type="InterPro" id="IPR052031">
    <property type="entry name" value="Membrane_Transporter-Flippase"/>
</dbReference>
<dbReference type="eggNOG" id="COG0534">
    <property type="taxonomic scope" value="Bacteria"/>
</dbReference>
<feature type="transmembrane region" description="Helical" evidence="7">
    <location>
        <begin position="12"/>
        <end position="36"/>
    </location>
</feature>
<dbReference type="CDD" id="cd12082">
    <property type="entry name" value="MATE_like"/>
    <property type="match status" value="1"/>
</dbReference>
<evidence type="ECO:0000313" key="9">
    <source>
        <dbReference type="Proteomes" id="UP000004947"/>
    </source>
</evidence>
<dbReference type="InterPro" id="IPR048279">
    <property type="entry name" value="MdtK-like"/>
</dbReference>
<dbReference type="Proteomes" id="UP000004947">
    <property type="component" value="Unassembled WGS sequence"/>
</dbReference>
<dbReference type="STRING" id="313628.LNTAR_12606"/>
<dbReference type="PANTHER" id="PTHR43549:SF3">
    <property type="entry name" value="MULTIDRUG RESISTANCE PROTEIN YPNP-RELATED"/>
    <property type="match status" value="1"/>
</dbReference>
<evidence type="ECO:0000256" key="7">
    <source>
        <dbReference type="SAM" id="Phobius"/>
    </source>
</evidence>
<name>A6DJX2_9BACT</name>
<feature type="transmembrane region" description="Helical" evidence="7">
    <location>
        <begin position="429"/>
        <end position="449"/>
    </location>
</feature>
<dbReference type="GO" id="GO:0015297">
    <property type="term" value="F:antiporter activity"/>
    <property type="evidence" value="ECO:0007669"/>
    <property type="project" value="InterPro"/>
</dbReference>
<dbReference type="NCBIfam" id="TIGR00797">
    <property type="entry name" value="matE"/>
    <property type="match status" value="1"/>
</dbReference>
<feature type="transmembrane region" description="Helical" evidence="7">
    <location>
        <begin position="205"/>
        <end position="226"/>
    </location>
</feature>
<dbReference type="GO" id="GO:0042910">
    <property type="term" value="F:xenobiotic transmembrane transporter activity"/>
    <property type="evidence" value="ECO:0007669"/>
    <property type="project" value="InterPro"/>
</dbReference>
<keyword evidence="5 7" id="KW-1133">Transmembrane helix</keyword>
<dbReference type="PANTHER" id="PTHR43549">
    <property type="entry name" value="MULTIDRUG RESISTANCE PROTEIN YPNP-RELATED"/>
    <property type="match status" value="1"/>
</dbReference>
<sequence length="467" mass="51793">MKNKQILTEGSIVKALASIAVPMFIMMFTAICFSWLDAWYIAKLGDAELTAIDISFPLITFSSSVIYGGLGTGVSAAIAAYSSSDKHAHTATGLRLGMWLAFFISVLITLVVIFAGRPILAQQLIDHPEIIELSYTYCFWYFLPFPIMGVGAVIASAMRGTGNAVRPMVYSLISMVLNAVLTPLFCYESSGAWYSSLFLDMGIKGAALSTVAAYSLMTLLLVLDFFHERQGLKKCTSKIQNDEKQEIFKRIISTSCIAALVPACTNFTIGISQAILANLSPATLDAYSLSKRYEQFLIMLAIPVCAANMIIISANLGRDNYSRIKESFILSFKVLLTINLVLGLFMFFKSELWFQSFTQNNEIFTEGSEYFKYAILHVIFIPLCIMINFAFQGLSTPARPLPFTLGSVFIFQGAACYFLVQHFQNSKEFYLTLGIGTFLAFSFCFLLFFKDLKSMHIKKAGALKPQP</sequence>
<organism evidence="8 9">
    <name type="scientific">Lentisphaera araneosa HTCC2155</name>
    <dbReference type="NCBI Taxonomy" id="313628"/>
    <lineage>
        <taxon>Bacteria</taxon>
        <taxon>Pseudomonadati</taxon>
        <taxon>Lentisphaerota</taxon>
        <taxon>Lentisphaeria</taxon>
        <taxon>Lentisphaerales</taxon>
        <taxon>Lentisphaeraceae</taxon>
        <taxon>Lentisphaera</taxon>
    </lineage>
</organism>
<evidence type="ECO:0000256" key="5">
    <source>
        <dbReference type="ARBA" id="ARBA00022989"/>
    </source>
</evidence>
<keyword evidence="4 7" id="KW-0812">Transmembrane</keyword>
<feature type="transmembrane region" description="Helical" evidence="7">
    <location>
        <begin position="370"/>
        <end position="391"/>
    </location>
</feature>
<evidence type="ECO:0000256" key="6">
    <source>
        <dbReference type="ARBA" id="ARBA00023136"/>
    </source>
</evidence>
<dbReference type="EMBL" id="ABCK01000006">
    <property type="protein sequence ID" value="EDM28196.1"/>
    <property type="molecule type" value="Genomic_DNA"/>
</dbReference>
<feature type="transmembrane region" description="Helical" evidence="7">
    <location>
        <begin position="296"/>
        <end position="316"/>
    </location>
</feature>
<protein>
    <submittedName>
        <fullName evidence="8">MATE efflux family protein</fullName>
    </submittedName>
</protein>
<dbReference type="Pfam" id="PF01554">
    <property type="entry name" value="MatE"/>
    <property type="match status" value="2"/>
</dbReference>
<comment type="caution">
    <text evidence="8">The sequence shown here is derived from an EMBL/GenBank/DDBJ whole genome shotgun (WGS) entry which is preliminary data.</text>
</comment>
<dbReference type="GO" id="GO:0005886">
    <property type="term" value="C:plasma membrane"/>
    <property type="evidence" value="ECO:0007669"/>
    <property type="project" value="UniProtKB-SubCell"/>
</dbReference>
<feature type="transmembrane region" description="Helical" evidence="7">
    <location>
        <begin position="167"/>
        <end position="185"/>
    </location>
</feature>